<dbReference type="AlphaFoldDB" id="A0A5C7FK34"/>
<feature type="chain" id="PRO_5022961368" evidence="1">
    <location>
        <begin position="22"/>
        <end position="460"/>
    </location>
</feature>
<sequence length="460" mass="50615">MKKLLMSLIVFATILTPQAEAGYREIVLEKLEFFYIDNPGNAFPGYAATEINKLKISRGDTINNPLWTNPDNDGLQALLEDLLREPSRGGDARLQRVVATVLAITSKKVRIFLYHDNANSAHHATLPIYMPGNGTYAAGHGNAAWPSGNTYRNDPTYTGLFGIGSYFNTAGLNAGGWTTEKEKKVVFIHELVHTQLDLALESTLTTNMYGPDGGHTFWEMIPSRNSAFDEGIANAFAFRYYLPPAFSVTSALNADRKLYAEDIASCASATPHCLQHRLAADSVASAGGCSAGTDCYKIRDISADVILHNEMIPANVLYQVCAQFRSTSMLARATRRAKADMANSSNYTFMPLFKELTKAANNYHNRSNPSGTRTHGQFMPVAILDYYTGYKIDSKASLETVLGTTWSATDTNIDDYFSRHRATLTGFRPNATTWHVGNQLSRLSQHLHVRTPQGATASNK</sequence>
<keyword evidence="1" id="KW-0732">Signal</keyword>
<comment type="caution">
    <text evidence="2">The sequence shown here is derived from an EMBL/GenBank/DDBJ whole genome shotgun (WGS) entry which is preliminary data.</text>
</comment>
<dbReference type="RefSeq" id="WP_147930030.1">
    <property type="nucleotide sequence ID" value="NZ_VOXD01000008.1"/>
</dbReference>
<dbReference type="OrthoDB" id="9820897at2"/>
<gene>
    <name evidence="2" type="ORF">FUA23_07070</name>
</gene>
<name>A0A5C7FK34_9BACT</name>
<keyword evidence="3" id="KW-1185">Reference proteome</keyword>
<dbReference type="Proteomes" id="UP000321907">
    <property type="component" value="Unassembled WGS sequence"/>
</dbReference>
<feature type="signal peptide" evidence="1">
    <location>
        <begin position="1"/>
        <end position="21"/>
    </location>
</feature>
<evidence type="ECO:0000313" key="3">
    <source>
        <dbReference type="Proteomes" id="UP000321907"/>
    </source>
</evidence>
<proteinExistence type="predicted"/>
<dbReference type="EMBL" id="VOXD01000008">
    <property type="protein sequence ID" value="TXF90273.1"/>
    <property type="molecule type" value="Genomic_DNA"/>
</dbReference>
<evidence type="ECO:0000256" key="1">
    <source>
        <dbReference type="SAM" id="SignalP"/>
    </source>
</evidence>
<accession>A0A5C7FK34</accession>
<evidence type="ECO:0000313" key="2">
    <source>
        <dbReference type="EMBL" id="TXF90273.1"/>
    </source>
</evidence>
<organism evidence="2 3">
    <name type="scientific">Neolewinella aurantiaca</name>
    <dbReference type="NCBI Taxonomy" id="2602767"/>
    <lineage>
        <taxon>Bacteria</taxon>
        <taxon>Pseudomonadati</taxon>
        <taxon>Bacteroidota</taxon>
        <taxon>Saprospiria</taxon>
        <taxon>Saprospirales</taxon>
        <taxon>Lewinellaceae</taxon>
        <taxon>Neolewinella</taxon>
    </lineage>
</organism>
<protein>
    <submittedName>
        <fullName evidence="2">Uncharacterized protein</fullName>
    </submittedName>
</protein>
<reference evidence="2 3" key="1">
    <citation type="submission" date="2019-08" db="EMBL/GenBank/DDBJ databases">
        <title>Lewinella sp. strain SSH13 Genome sequencing and assembly.</title>
        <authorList>
            <person name="Kim I."/>
        </authorList>
    </citation>
    <scope>NUCLEOTIDE SEQUENCE [LARGE SCALE GENOMIC DNA]</scope>
    <source>
        <strain evidence="2 3">SSH13</strain>
    </source>
</reference>